<keyword evidence="1" id="KW-0433">Leucine-rich repeat</keyword>
<keyword evidence="3" id="KW-0677">Repeat</keyword>
<dbReference type="InterPro" id="IPR003591">
    <property type="entry name" value="Leu-rich_rpt_typical-subtyp"/>
</dbReference>
<organism evidence="4 6">
    <name type="scientific">Schizosaccharomyces japonicus (strain yFS275 / FY16936)</name>
    <name type="common">Fission yeast</name>
    <dbReference type="NCBI Taxonomy" id="402676"/>
    <lineage>
        <taxon>Eukaryota</taxon>
        <taxon>Fungi</taxon>
        <taxon>Dikarya</taxon>
        <taxon>Ascomycota</taxon>
        <taxon>Taphrinomycotina</taxon>
        <taxon>Schizosaccharomycetes</taxon>
        <taxon>Schizosaccharomycetales</taxon>
        <taxon>Schizosaccharomycetaceae</taxon>
        <taxon>Schizosaccharomyces</taxon>
    </lineage>
</organism>
<dbReference type="STRING" id="402676.B6K0V6"/>
<dbReference type="GeneID" id="7051052"/>
<evidence type="ECO:0000256" key="3">
    <source>
        <dbReference type="ARBA" id="ARBA00022737"/>
    </source>
</evidence>
<dbReference type="OMA" id="VFERTKW"/>
<name>B6K0V6_SCHJY</name>
<keyword evidence="6" id="KW-1185">Reference proteome</keyword>
<dbReference type="SMART" id="SM00369">
    <property type="entry name" value="LRR_TYP"/>
    <property type="match status" value="4"/>
</dbReference>
<evidence type="ECO:0000256" key="2">
    <source>
        <dbReference type="ARBA" id="ARBA00022729"/>
    </source>
</evidence>
<evidence type="ECO:0000313" key="5">
    <source>
        <dbReference type="JaponicusDB" id="SJAG_02672"/>
    </source>
</evidence>
<dbReference type="HOGENOM" id="CLU_584163_0_0_1"/>
<dbReference type="PANTHER" id="PTHR24373">
    <property type="entry name" value="SLIT RELATED LEUCINE-RICH REPEAT NEURONAL PROTEIN"/>
    <property type="match status" value="1"/>
</dbReference>
<accession>B6K0V6</accession>
<protein>
    <submittedName>
        <fullName evidence="4">Tubulin specific chaperone cofactor E</fullName>
    </submittedName>
</protein>
<dbReference type="RefSeq" id="XP_002173870.1">
    <property type="nucleotide sequence ID" value="XM_002173834.1"/>
</dbReference>
<proteinExistence type="predicted"/>
<dbReference type="SUPFAM" id="SSF52058">
    <property type="entry name" value="L domain-like"/>
    <property type="match status" value="1"/>
</dbReference>
<evidence type="ECO:0000313" key="4">
    <source>
        <dbReference type="EMBL" id="EEB07577.1"/>
    </source>
</evidence>
<keyword evidence="2" id="KW-0732">Signal</keyword>
<dbReference type="InterPro" id="IPR001611">
    <property type="entry name" value="Leu-rich_rpt"/>
</dbReference>
<sequence>MSNIKEKPCNRPQRQLVSIKVHFTLSTDVPRDVPCGFFEALNRKYNDQSDLVQSINLTHSKKIDFVGFEQVREIQRSLQSLKLIVLEDEKINRFEEEYQLDTTVQAVEDLSLTGNLFDSIFHILYSLEPLENLIHLNLDCNYFTDYSRQLRLPVLSRLKSLSLNATRVPYEFLIELSNIFPSLEHLGLEYNRLEIPSDPGLFGHAKLKTLSLANNPGLLFSRLDFSKLTSLETLNLSSISIDALDERTLRTLKNLKNLDLSNNMIQSWSMVDSLRKLTCLERLRIRLDFLHKDTVTARLYLIARIPQLIYLNNVRISNNERQDAELYFANYIRRIIHSGAISNEEELTLREPHWRYIWRKHELEELKLGERLSERVPGRLADNVVRNVRITCSNYPEKVKYLLLHMNWTVLNTKALLAAHFHVMARRYVIACTFSNSIEQIWEDEDKKLSEYTSDYPVELCLRMTVPN</sequence>
<dbReference type="VEuPathDB" id="FungiDB:SJAG_02672"/>
<evidence type="ECO:0000256" key="1">
    <source>
        <dbReference type="ARBA" id="ARBA00022614"/>
    </source>
</evidence>
<dbReference type="eggNOG" id="KOG3207">
    <property type="taxonomic scope" value="Eukaryota"/>
</dbReference>
<dbReference type="EMBL" id="KE651166">
    <property type="protein sequence ID" value="EEB07577.1"/>
    <property type="molecule type" value="Genomic_DNA"/>
</dbReference>
<dbReference type="Proteomes" id="UP000001744">
    <property type="component" value="Unassembled WGS sequence"/>
</dbReference>
<dbReference type="InterPro" id="IPR050328">
    <property type="entry name" value="Dev_Immune_Receptor"/>
</dbReference>
<reference evidence="4 6" key="1">
    <citation type="journal article" date="2011" name="Science">
        <title>Comparative functional genomics of the fission yeasts.</title>
        <authorList>
            <person name="Rhind N."/>
            <person name="Chen Z."/>
            <person name="Yassour M."/>
            <person name="Thompson D.A."/>
            <person name="Haas B.J."/>
            <person name="Habib N."/>
            <person name="Wapinski I."/>
            <person name="Roy S."/>
            <person name="Lin M.F."/>
            <person name="Heiman D.I."/>
            <person name="Young S.K."/>
            <person name="Furuya K."/>
            <person name="Guo Y."/>
            <person name="Pidoux A."/>
            <person name="Chen H.M."/>
            <person name="Robbertse B."/>
            <person name="Goldberg J.M."/>
            <person name="Aoki K."/>
            <person name="Bayne E.H."/>
            <person name="Berlin A.M."/>
            <person name="Desjardins C.A."/>
            <person name="Dobbs E."/>
            <person name="Dukaj L."/>
            <person name="Fan L."/>
            <person name="FitzGerald M.G."/>
            <person name="French C."/>
            <person name="Gujja S."/>
            <person name="Hansen K."/>
            <person name="Keifenheim D."/>
            <person name="Levin J.Z."/>
            <person name="Mosher R.A."/>
            <person name="Mueller C.A."/>
            <person name="Pfiffner J."/>
            <person name="Priest M."/>
            <person name="Russ C."/>
            <person name="Smialowska A."/>
            <person name="Swoboda P."/>
            <person name="Sykes S.M."/>
            <person name="Vaughn M."/>
            <person name="Vengrova S."/>
            <person name="Yoder R."/>
            <person name="Zeng Q."/>
            <person name="Allshire R."/>
            <person name="Baulcombe D."/>
            <person name="Birren B.W."/>
            <person name="Brown W."/>
            <person name="Ekwall K."/>
            <person name="Kellis M."/>
            <person name="Leatherwood J."/>
            <person name="Levin H."/>
            <person name="Margalit H."/>
            <person name="Martienssen R."/>
            <person name="Nieduszynski C.A."/>
            <person name="Spatafora J.W."/>
            <person name="Friedman N."/>
            <person name="Dalgaard J.Z."/>
            <person name="Baumann P."/>
            <person name="Niki H."/>
            <person name="Regev A."/>
            <person name="Nusbaum C."/>
        </authorList>
    </citation>
    <scope>NUCLEOTIDE SEQUENCE [LARGE SCALE GENOMIC DNA]</scope>
    <source>
        <strain evidence="6">yFS275 / FY16936</strain>
    </source>
</reference>
<dbReference type="OrthoDB" id="5273213at2759"/>
<dbReference type="Pfam" id="PF13855">
    <property type="entry name" value="LRR_8"/>
    <property type="match status" value="1"/>
</dbReference>
<dbReference type="InterPro" id="IPR032675">
    <property type="entry name" value="LRR_dom_sf"/>
</dbReference>
<evidence type="ECO:0000313" key="6">
    <source>
        <dbReference type="Proteomes" id="UP000001744"/>
    </source>
</evidence>
<gene>
    <name evidence="5" type="primary">alp21</name>
    <name evidence="4" type="ORF">SJAG_02672</name>
</gene>
<dbReference type="Gene3D" id="3.80.10.10">
    <property type="entry name" value="Ribonuclease Inhibitor"/>
    <property type="match status" value="2"/>
</dbReference>
<dbReference type="AlphaFoldDB" id="B6K0V6"/>
<dbReference type="PANTHER" id="PTHR24373:SF370">
    <property type="entry name" value="FISH-LIPS, ISOFORM E"/>
    <property type="match status" value="1"/>
</dbReference>
<dbReference type="JaponicusDB" id="SJAG_02672">
    <property type="gene designation" value="alp21"/>
</dbReference>
<dbReference type="PROSITE" id="PS51450">
    <property type="entry name" value="LRR"/>
    <property type="match status" value="1"/>
</dbReference>